<dbReference type="AlphaFoldDB" id="A0A1L3FAJ5"/>
<reference evidence="1 2" key="1">
    <citation type="submission" date="2016-11" db="EMBL/GenBank/DDBJ databases">
        <title>Complete Genome Sequence of Bradyrhizobium sp. strain J5, an isolated from soybean nodule in Hokkaido.</title>
        <authorList>
            <person name="Kanehara K."/>
        </authorList>
    </citation>
    <scope>NUCLEOTIDE SEQUENCE [LARGE SCALE GENOMIC DNA]</scope>
    <source>
        <strain evidence="1 2">J5</strain>
    </source>
</reference>
<accession>A0A1L3FAJ5</accession>
<proteinExistence type="predicted"/>
<sequence length="89" mass="9454">MPAGQAGATAAAGLAITRDRVCERTYAFLPSMVERRIVLSMVSDDRSCIRSAKLKIIPPNGKDRDFVVDGLGSRAVINSLLACFDAAQG</sequence>
<name>A0A1L3FAJ5_BRAJP</name>
<evidence type="ECO:0000313" key="2">
    <source>
        <dbReference type="Proteomes" id="UP000181962"/>
    </source>
</evidence>
<gene>
    <name evidence="1" type="ORF">BKD09_18425</name>
</gene>
<dbReference type="Proteomes" id="UP000181962">
    <property type="component" value="Chromosome"/>
</dbReference>
<dbReference type="EMBL" id="CP017637">
    <property type="protein sequence ID" value="APG10308.1"/>
    <property type="molecule type" value="Genomic_DNA"/>
</dbReference>
<protein>
    <submittedName>
        <fullName evidence="1">Uncharacterized protein</fullName>
    </submittedName>
</protein>
<organism evidence="1 2">
    <name type="scientific">Bradyrhizobium japonicum</name>
    <dbReference type="NCBI Taxonomy" id="375"/>
    <lineage>
        <taxon>Bacteria</taxon>
        <taxon>Pseudomonadati</taxon>
        <taxon>Pseudomonadota</taxon>
        <taxon>Alphaproteobacteria</taxon>
        <taxon>Hyphomicrobiales</taxon>
        <taxon>Nitrobacteraceae</taxon>
        <taxon>Bradyrhizobium</taxon>
    </lineage>
</organism>
<evidence type="ECO:0000313" key="1">
    <source>
        <dbReference type="EMBL" id="APG10308.1"/>
    </source>
</evidence>